<keyword evidence="1" id="KW-0472">Membrane</keyword>
<dbReference type="RefSeq" id="WP_205720480.1">
    <property type="nucleotide sequence ID" value="NZ_CP070608.1"/>
</dbReference>
<evidence type="ECO:0000313" key="2">
    <source>
        <dbReference type="EMBL" id="QSE95967.1"/>
    </source>
</evidence>
<sequence length="420" mass="48084">MIDSIIEFVERKRKNILLFIGLVVALLIATTNLIAQNTEGYMYGKVYTRDNQYEGQIRWGDEEAYWHDHFNAAKIENPYGRDLDRYREKNKDSWRDIDWRISSIWEDKAQTVHQISLQFGDIQEIRNYGGDRVTVKLKNGEEYKVSGRGYNDVGTEIQVIDAELGKIGINWDRMEKVEFLPTPKNLKDGFGKPLYGKVETYRKGTFEGFIEWDHDERFSSEKLDGDTRDGDVSIAFGNIKSIERRGSGSVVNIKSGRELYMTGSNDVNDGNRGILIAVDGIGKIDVSWRDFVRVDFEEAKSTGQPYSNYTTPRGLKGKVLKYRGGEVSGKIVFDLDETLEVELLEGKDDEIEYKIPFRNIKSITPKNYNFSTVVLRNGKELLLGDQRDVSADNSGLLIYTDGSSTPEYVEWKNVTEIVFE</sequence>
<proteinExistence type="predicted"/>
<gene>
    <name evidence="2" type="ORF">JR347_10075</name>
</gene>
<evidence type="ECO:0000313" key="3">
    <source>
        <dbReference type="Proteomes" id="UP000662783"/>
    </source>
</evidence>
<reference evidence="2" key="1">
    <citation type="submission" date="2021-02" db="EMBL/GenBank/DDBJ databases">
        <title>Fulvivirga sp. S481 isolated from sea water.</title>
        <authorList>
            <person name="Bae S.S."/>
            <person name="Baek K."/>
        </authorList>
    </citation>
    <scope>NUCLEOTIDE SEQUENCE</scope>
    <source>
        <strain evidence="2">S481</strain>
    </source>
</reference>
<accession>A0A975A007</accession>
<dbReference type="Proteomes" id="UP000662783">
    <property type="component" value="Chromosome"/>
</dbReference>
<keyword evidence="1" id="KW-0812">Transmembrane</keyword>
<feature type="transmembrane region" description="Helical" evidence="1">
    <location>
        <begin position="16"/>
        <end position="35"/>
    </location>
</feature>
<organism evidence="2 3">
    <name type="scientific">Fulvivirga lutea</name>
    <dbReference type="NCBI Taxonomy" id="2810512"/>
    <lineage>
        <taxon>Bacteria</taxon>
        <taxon>Pseudomonadati</taxon>
        <taxon>Bacteroidota</taxon>
        <taxon>Cytophagia</taxon>
        <taxon>Cytophagales</taxon>
        <taxon>Fulvivirgaceae</taxon>
        <taxon>Fulvivirga</taxon>
    </lineage>
</organism>
<dbReference type="EMBL" id="CP070608">
    <property type="protein sequence ID" value="QSE95967.1"/>
    <property type="molecule type" value="Genomic_DNA"/>
</dbReference>
<dbReference type="KEGG" id="fuv:JR347_10075"/>
<keyword evidence="1" id="KW-1133">Transmembrane helix</keyword>
<name>A0A975A007_9BACT</name>
<protein>
    <submittedName>
        <fullName evidence="2">Uncharacterized protein</fullName>
    </submittedName>
</protein>
<dbReference type="AlphaFoldDB" id="A0A975A007"/>
<evidence type="ECO:0000256" key="1">
    <source>
        <dbReference type="SAM" id="Phobius"/>
    </source>
</evidence>
<keyword evidence="3" id="KW-1185">Reference proteome</keyword>